<evidence type="ECO:0000313" key="1">
    <source>
        <dbReference type="EMBL" id="CDT75161.1"/>
    </source>
</evidence>
<dbReference type="AlphaFoldDB" id="A0AA87BYT6"/>
<name>A0AA87BYT6_9VIBR</name>
<keyword evidence="2" id="KW-1185">Reference proteome</keyword>
<proteinExistence type="predicted"/>
<dbReference type="EMBL" id="CCKJ01000037">
    <property type="protein sequence ID" value="CDT75161.1"/>
    <property type="molecule type" value="Genomic_DNA"/>
</dbReference>
<accession>A0AA87BYT6</accession>
<reference evidence="1 2" key="1">
    <citation type="submission" date="2014-06" db="EMBL/GenBank/DDBJ databases">
        <authorList>
            <person name="Le Roux F."/>
        </authorList>
    </citation>
    <scope>NUCLEOTIDE SEQUENCE [LARGE SCALE GENOMIC DNA]</scope>
    <source>
        <strain evidence="1 2">J2-31</strain>
    </source>
</reference>
<sequence>MGRNRRWFGRDRYSAANSFNGCSKQEQQDTRLRLFSLLLS</sequence>
<protein>
    <submittedName>
        <fullName evidence="1">Uncharacterized protein</fullName>
    </submittedName>
</protein>
<organism evidence="1 2">
    <name type="scientific">Vibrio coralliirubri</name>
    <dbReference type="NCBI Taxonomy" id="1516159"/>
    <lineage>
        <taxon>Bacteria</taxon>
        <taxon>Pseudomonadati</taxon>
        <taxon>Pseudomonadota</taxon>
        <taxon>Gammaproteobacteria</taxon>
        <taxon>Vibrionales</taxon>
        <taxon>Vibrionaceae</taxon>
        <taxon>Vibrio</taxon>
    </lineage>
</organism>
<dbReference type="Proteomes" id="UP000041625">
    <property type="component" value="Unassembled WGS sequence"/>
</dbReference>
<gene>
    <name evidence="1" type="ORF">VCR31J2_1310117</name>
</gene>
<evidence type="ECO:0000313" key="2">
    <source>
        <dbReference type="Proteomes" id="UP000041625"/>
    </source>
</evidence>
<comment type="caution">
    <text evidence="1">The sequence shown here is derived from an EMBL/GenBank/DDBJ whole genome shotgun (WGS) entry which is preliminary data.</text>
</comment>